<dbReference type="EMBL" id="CAESAO010000137">
    <property type="protein sequence ID" value="CAB4346328.1"/>
    <property type="molecule type" value="Genomic_DNA"/>
</dbReference>
<dbReference type="GO" id="GO:0018909">
    <property type="term" value="P:dodecyl sulfate metabolic process"/>
    <property type="evidence" value="ECO:0007669"/>
    <property type="project" value="InterPro"/>
</dbReference>
<keyword evidence="1" id="KW-0479">Metal-binding</keyword>
<dbReference type="InterPro" id="IPR038536">
    <property type="entry name" value="Alkyl/aryl-sulf_dimr_sf"/>
</dbReference>
<dbReference type="Gene3D" id="3.30.1050.10">
    <property type="entry name" value="SCP2 sterol-binding domain"/>
    <property type="match status" value="1"/>
</dbReference>
<dbReference type="InterPro" id="IPR036527">
    <property type="entry name" value="SCP2_sterol-bd_dom_sf"/>
</dbReference>
<proteinExistence type="predicted"/>
<evidence type="ECO:0000256" key="1">
    <source>
        <dbReference type="ARBA" id="ARBA00022723"/>
    </source>
</evidence>
<protein>
    <submittedName>
        <fullName evidence="6">Unannotated protein</fullName>
    </submittedName>
</protein>
<feature type="domain" description="Alkyl sulfatase dimerisation" evidence="4">
    <location>
        <begin position="191"/>
        <end position="328"/>
    </location>
</feature>
<dbReference type="Gene3D" id="3.60.15.30">
    <property type="entry name" value="Metallo-beta-lactamase domain"/>
    <property type="match status" value="1"/>
</dbReference>
<evidence type="ECO:0000259" key="5">
    <source>
        <dbReference type="Pfam" id="PF14864"/>
    </source>
</evidence>
<dbReference type="GO" id="GO:0046983">
    <property type="term" value="F:protein dimerization activity"/>
    <property type="evidence" value="ECO:0007669"/>
    <property type="project" value="InterPro"/>
</dbReference>
<name>A0A6J5ZXP6_9ZZZZ</name>
<dbReference type="AlphaFoldDB" id="A0A6J5ZXP6"/>
<keyword evidence="2" id="KW-0378">Hydrolase</keyword>
<evidence type="ECO:0000259" key="4">
    <source>
        <dbReference type="Pfam" id="PF14863"/>
    </source>
</evidence>
<sequence length="461" mass="50195">MPIWAPQGFTDAAVSENVIAGSVMVRRAAYMYGSNLERGPRGQVDVAIGKGVSTGRPSLIDVTNEVTDTGQQATIDGVLFEFQMVPETEAPAELNFFLPERGALCIVETATQVLHNILTIRGAQVRDALWWSQCLNESIGLFGDRTEVLFAGHHWPTWGNVEIVKFLSEQRDLYRFLHDQTIRLAGEGHNGEEIAEQIELPESLAALWHTRGAYGSMRHNARGIYQRYFGVYDGNPVNLDPLAPSDAGGRYVEAIGGAERALEIAAQALIDGDERWAATLAGHVVFAEPENAAARELQAAAFEQLGYQTENATWRNAYLTGASELRHGVSPEGLRAQAPDIVRALRTGQLFDAMGTRINGERAAESDLIVAWNFTDIDEQWTLRVTHGALSTVEGRLDENAQATVTTTRETLNALILQEIDAMEAFGSGAISVDGDPMALAGFLGLLDDAPHDFPIVTPRG</sequence>
<dbReference type="PANTHER" id="PTHR43223">
    <property type="entry name" value="ALKYL/ARYL-SULFATASE"/>
    <property type="match status" value="1"/>
</dbReference>
<dbReference type="SUPFAM" id="SSF56281">
    <property type="entry name" value="Metallo-hydrolase/oxidoreductase"/>
    <property type="match status" value="1"/>
</dbReference>
<evidence type="ECO:0000256" key="2">
    <source>
        <dbReference type="ARBA" id="ARBA00022801"/>
    </source>
</evidence>
<dbReference type="PANTHER" id="PTHR43223:SF1">
    <property type="entry name" value="ALKYL_ARYL-SULFATASE BDS1"/>
    <property type="match status" value="1"/>
</dbReference>
<evidence type="ECO:0000256" key="3">
    <source>
        <dbReference type="ARBA" id="ARBA00022833"/>
    </source>
</evidence>
<gene>
    <name evidence="6" type="ORF">UFOPK3522_01335</name>
</gene>
<dbReference type="CDD" id="cd07710">
    <property type="entry name" value="arylsulfatase_Sdsa1-like_MBL-fold"/>
    <property type="match status" value="1"/>
</dbReference>
<evidence type="ECO:0000313" key="6">
    <source>
        <dbReference type="EMBL" id="CAB4346328.1"/>
    </source>
</evidence>
<dbReference type="GO" id="GO:0018741">
    <property type="term" value="F:linear primary-alkylsulfatase activity"/>
    <property type="evidence" value="ECO:0007669"/>
    <property type="project" value="InterPro"/>
</dbReference>
<keyword evidence="3" id="KW-0862">Zinc</keyword>
<dbReference type="SUPFAM" id="SSF55718">
    <property type="entry name" value="SCP-like"/>
    <property type="match status" value="1"/>
</dbReference>
<dbReference type="InterPro" id="IPR052195">
    <property type="entry name" value="Bact_Alkyl/Aryl-Sulfatase"/>
</dbReference>
<dbReference type="InterPro" id="IPR044097">
    <property type="entry name" value="Bds1/SdsA1_MBL-fold"/>
</dbReference>
<accession>A0A6J5ZXP6</accession>
<reference evidence="6" key="1">
    <citation type="submission" date="2020-05" db="EMBL/GenBank/DDBJ databases">
        <authorList>
            <person name="Chiriac C."/>
            <person name="Salcher M."/>
            <person name="Ghai R."/>
            <person name="Kavagutti S V."/>
        </authorList>
    </citation>
    <scope>NUCLEOTIDE SEQUENCE</scope>
</reference>
<dbReference type="InterPro" id="IPR036866">
    <property type="entry name" value="RibonucZ/Hydroxyglut_hydro"/>
</dbReference>
<dbReference type="Pfam" id="PF14863">
    <property type="entry name" value="Alkyl_sulf_dimr"/>
    <property type="match status" value="1"/>
</dbReference>
<dbReference type="InterPro" id="IPR029228">
    <property type="entry name" value="Alkyl_sulf_dimr"/>
</dbReference>
<dbReference type="InterPro" id="IPR029229">
    <property type="entry name" value="Alkyl_sulf_C"/>
</dbReference>
<feature type="domain" description="Alkyl sulfatase C-terminal" evidence="5">
    <location>
        <begin position="337"/>
        <end position="459"/>
    </location>
</feature>
<dbReference type="Pfam" id="PF14864">
    <property type="entry name" value="Alkyl_sulf_C"/>
    <property type="match status" value="1"/>
</dbReference>
<dbReference type="Gene3D" id="1.25.40.880">
    <property type="entry name" value="Alkyl sulfatase, dimerisation domain"/>
    <property type="match status" value="1"/>
</dbReference>
<dbReference type="GO" id="GO:0046872">
    <property type="term" value="F:metal ion binding"/>
    <property type="evidence" value="ECO:0007669"/>
    <property type="project" value="UniProtKB-KW"/>
</dbReference>
<organism evidence="6">
    <name type="scientific">freshwater metagenome</name>
    <dbReference type="NCBI Taxonomy" id="449393"/>
    <lineage>
        <taxon>unclassified sequences</taxon>
        <taxon>metagenomes</taxon>
        <taxon>ecological metagenomes</taxon>
    </lineage>
</organism>